<evidence type="ECO:0000313" key="2">
    <source>
        <dbReference type="Proteomes" id="UP000757232"/>
    </source>
</evidence>
<protein>
    <submittedName>
        <fullName evidence="1">Terpenoid synthase</fullName>
    </submittedName>
</protein>
<dbReference type="EMBL" id="LNZH02000137">
    <property type="protein sequence ID" value="OCB90273.1"/>
    <property type="molecule type" value="Genomic_DNA"/>
</dbReference>
<organism evidence="1 2">
    <name type="scientific">Sanghuangporus baumii</name>
    <name type="common">Phellinus baumii</name>
    <dbReference type="NCBI Taxonomy" id="108892"/>
    <lineage>
        <taxon>Eukaryota</taxon>
        <taxon>Fungi</taxon>
        <taxon>Dikarya</taxon>
        <taxon>Basidiomycota</taxon>
        <taxon>Agaricomycotina</taxon>
        <taxon>Agaricomycetes</taxon>
        <taxon>Hymenochaetales</taxon>
        <taxon>Hymenochaetaceae</taxon>
        <taxon>Sanghuangporus</taxon>
    </lineage>
</organism>
<proteinExistence type="predicted"/>
<dbReference type="Proteomes" id="UP000757232">
    <property type="component" value="Unassembled WGS sequence"/>
</dbReference>
<dbReference type="SUPFAM" id="SSF48576">
    <property type="entry name" value="Terpenoid synthases"/>
    <property type="match status" value="1"/>
</dbReference>
<keyword evidence="2" id="KW-1185">Reference proteome</keyword>
<sequence length="80" mass="9223">MIESFTAYLESVVEQARVCDTSTCLSVAEYLKNRRENVGTRPSFVPLELDMDLRDEVFYHPTTIELTLYITDMIIIDDVS</sequence>
<reference evidence="1" key="1">
    <citation type="submission" date="2016-06" db="EMBL/GenBank/DDBJ databases">
        <title>Draft Genome sequence of the fungus Inonotus baumii.</title>
        <authorList>
            <person name="Zhu H."/>
            <person name="Lin W."/>
        </authorList>
    </citation>
    <scope>NUCLEOTIDE SEQUENCE</scope>
    <source>
        <strain evidence="1">821</strain>
    </source>
</reference>
<accession>A0A9Q5NAK4</accession>
<dbReference type="InterPro" id="IPR008949">
    <property type="entry name" value="Isoprenoid_synthase_dom_sf"/>
</dbReference>
<evidence type="ECO:0000313" key="1">
    <source>
        <dbReference type="EMBL" id="OCB90273.1"/>
    </source>
</evidence>
<dbReference type="Pfam" id="PF19086">
    <property type="entry name" value="Terpene_syn_C_2"/>
    <property type="match status" value="1"/>
</dbReference>
<name>A0A9Q5NAK4_SANBA</name>
<comment type="caution">
    <text evidence="1">The sequence shown here is derived from an EMBL/GenBank/DDBJ whole genome shotgun (WGS) entry which is preliminary data.</text>
</comment>
<dbReference type="AlphaFoldDB" id="A0A9Q5NAK4"/>
<dbReference type="Gene3D" id="1.10.600.10">
    <property type="entry name" value="Farnesyl Diphosphate Synthase"/>
    <property type="match status" value="1"/>
</dbReference>
<gene>
    <name evidence="1" type="ORF">A7U60_g2504</name>
</gene>
<dbReference type="OrthoDB" id="6486656at2759"/>